<proteinExistence type="predicted"/>
<reference evidence="1 2" key="1">
    <citation type="submission" date="2018-07" db="EMBL/GenBank/DDBJ databases">
        <title>Arthrobacter sp. nov., isolated from raw cow's milk with high bacterial count.</title>
        <authorList>
            <person name="Hahne J."/>
            <person name="Isele D."/>
            <person name="Lipski A."/>
        </authorList>
    </citation>
    <scope>NUCLEOTIDE SEQUENCE [LARGE SCALE GENOMIC DNA]</scope>
    <source>
        <strain evidence="1 2">JZ R-183</strain>
    </source>
</reference>
<accession>A0A496PHA3</accession>
<dbReference type="RefSeq" id="WP_121485534.1">
    <property type="nucleotide sequence ID" value="NZ_QQXL01000006.1"/>
</dbReference>
<protein>
    <submittedName>
        <fullName evidence="1">Uncharacterized protein</fullName>
    </submittedName>
</protein>
<evidence type="ECO:0000313" key="2">
    <source>
        <dbReference type="Proteomes" id="UP000273119"/>
    </source>
</evidence>
<dbReference type="Proteomes" id="UP000273119">
    <property type="component" value="Unassembled WGS sequence"/>
</dbReference>
<organism evidence="1 2">
    <name type="scientific">Galactobacter caseinivorans</name>
    <dbReference type="NCBI Taxonomy" id="2676123"/>
    <lineage>
        <taxon>Bacteria</taxon>
        <taxon>Bacillati</taxon>
        <taxon>Actinomycetota</taxon>
        <taxon>Actinomycetes</taxon>
        <taxon>Micrococcales</taxon>
        <taxon>Micrococcaceae</taxon>
        <taxon>Galactobacter</taxon>
    </lineage>
</organism>
<dbReference type="AlphaFoldDB" id="A0A496PHA3"/>
<name>A0A496PHA3_9MICC</name>
<comment type="caution">
    <text evidence="1">The sequence shown here is derived from an EMBL/GenBank/DDBJ whole genome shotgun (WGS) entry which is preliminary data.</text>
</comment>
<dbReference type="EMBL" id="QQXL01000006">
    <property type="protein sequence ID" value="RKW69863.1"/>
    <property type="molecule type" value="Genomic_DNA"/>
</dbReference>
<sequence>MANTVFRTPSSVTAYPSDWRQPDGTRVPGLTLVRRGKSLAHLDAAEATELAASLTRLLDHLHEQEAQQ</sequence>
<evidence type="ECO:0000313" key="1">
    <source>
        <dbReference type="EMBL" id="RKW69863.1"/>
    </source>
</evidence>
<keyword evidence="2" id="KW-1185">Reference proteome</keyword>
<gene>
    <name evidence="1" type="ORF">DWQ67_10320</name>
</gene>